<gene>
    <name evidence="6" type="ORF">ANCCEY_07628</name>
</gene>
<dbReference type="PANTHER" id="PTHR21700:SF30">
    <property type="entry name" value="TRANSTHYRETIN-LIKE FAMILY PROTEIN"/>
    <property type="match status" value="1"/>
</dbReference>
<comment type="similarity">
    <text evidence="2">Belongs to the nematode transthyretin-like family.</text>
</comment>
<proteinExistence type="inferred from homology"/>
<dbReference type="GO" id="GO:0009986">
    <property type="term" value="C:cell surface"/>
    <property type="evidence" value="ECO:0007669"/>
    <property type="project" value="InterPro"/>
</dbReference>
<evidence type="ECO:0000313" key="7">
    <source>
        <dbReference type="Proteomes" id="UP000054495"/>
    </source>
</evidence>
<dbReference type="AlphaFoldDB" id="A0A0D6LQ24"/>
<organism evidence="6 7">
    <name type="scientific">Ancylostoma ceylanicum</name>
    <dbReference type="NCBI Taxonomy" id="53326"/>
    <lineage>
        <taxon>Eukaryota</taxon>
        <taxon>Metazoa</taxon>
        <taxon>Ecdysozoa</taxon>
        <taxon>Nematoda</taxon>
        <taxon>Chromadorea</taxon>
        <taxon>Rhabditida</taxon>
        <taxon>Rhabditina</taxon>
        <taxon>Rhabditomorpha</taxon>
        <taxon>Strongyloidea</taxon>
        <taxon>Ancylostomatidae</taxon>
        <taxon>Ancylostomatinae</taxon>
        <taxon>Ancylostoma</taxon>
    </lineage>
</organism>
<evidence type="ECO:0000256" key="4">
    <source>
        <dbReference type="ARBA" id="ARBA00022729"/>
    </source>
</evidence>
<evidence type="ECO:0000256" key="2">
    <source>
        <dbReference type="ARBA" id="ARBA00010112"/>
    </source>
</evidence>
<dbReference type="Proteomes" id="UP000054495">
    <property type="component" value="Unassembled WGS sequence"/>
</dbReference>
<comment type="subcellular location">
    <subcellularLocation>
        <location evidence="1">Secreted</location>
    </subcellularLocation>
</comment>
<evidence type="ECO:0000256" key="5">
    <source>
        <dbReference type="SAM" id="SignalP"/>
    </source>
</evidence>
<dbReference type="Gene3D" id="2.60.40.3330">
    <property type="match status" value="1"/>
</dbReference>
<reference evidence="6 7" key="1">
    <citation type="submission" date="2013-05" db="EMBL/GenBank/DDBJ databases">
        <title>Draft genome of the parasitic nematode Anyclostoma ceylanicum.</title>
        <authorList>
            <person name="Mitreva M."/>
        </authorList>
    </citation>
    <scope>NUCLEOTIDE SEQUENCE [LARGE SCALE GENOMIC DNA]</scope>
</reference>
<feature type="chain" id="PRO_5002307391" evidence="5">
    <location>
        <begin position="18"/>
        <end position="119"/>
    </location>
</feature>
<sequence>MFLNILVVLALAVSASAHTIRVRGAFLCERNHRLPVFVELMEYDTFKDDLLNWTQTEAFDMFEVTGTEKELFGIMPYLKFDENLIVNLGRRKGIVDIDIGDIDLDDPKTKTEIRDKFAV</sequence>
<dbReference type="GO" id="GO:0005576">
    <property type="term" value="C:extracellular region"/>
    <property type="evidence" value="ECO:0007669"/>
    <property type="project" value="UniProtKB-SubCell"/>
</dbReference>
<keyword evidence="3" id="KW-0964">Secreted</keyword>
<dbReference type="PANTHER" id="PTHR21700">
    <property type="entry name" value="TRANSTHYRETIN-LIKE FAMILY PROTEIN-RELATED"/>
    <property type="match status" value="1"/>
</dbReference>
<evidence type="ECO:0000256" key="1">
    <source>
        <dbReference type="ARBA" id="ARBA00004613"/>
    </source>
</evidence>
<evidence type="ECO:0000256" key="3">
    <source>
        <dbReference type="ARBA" id="ARBA00022525"/>
    </source>
</evidence>
<dbReference type="EMBL" id="KE124996">
    <property type="protein sequence ID" value="EPB73288.1"/>
    <property type="molecule type" value="Genomic_DNA"/>
</dbReference>
<evidence type="ECO:0000313" key="6">
    <source>
        <dbReference type="EMBL" id="EPB73288.1"/>
    </source>
</evidence>
<protein>
    <submittedName>
        <fullName evidence="6">Transthyretin-like family protein</fullName>
    </submittedName>
</protein>
<dbReference type="InterPro" id="IPR001534">
    <property type="entry name" value="Transthyretin-like"/>
</dbReference>
<dbReference type="Pfam" id="PF01060">
    <property type="entry name" value="TTR-52"/>
    <property type="match status" value="1"/>
</dbReference>
<name>A0A0D6LQ24_9BILA</name>
<feature type="signal peptide" evidence="5">
    <location>
        <begin position="1"/>
        <end position="17"/>
    </location>
</feature>
<accession>A0A0D6LQ24</accession>
<dbReference type="InterPro" id="IPR038479">
    <property type="entry name" value="Transthyretin-like_sf"/>
</dbReference>
<keyword evidence="7" id="KW-1185">Reference proteome</keyword>
<keyword evidence="4 5" id="KW-0732">Signal</keyword>